<dbReference type="Pfam" id="PF20102">
    <property type="entry name" value="DUF6492"/>
    <property type="match status" value="1"/>
</dbReference>
<reference evidence="1 2" key="1">
    <citation type="journal article" date="2012" name="J. Bacteriol.">
        <title>Genome Sequence of Nitratireductor pacificus Type Strain pht-3B.</title>
        <authorList>
            <person name="Lai Q."/>
            <person name="Li G."/>
            <person name="Shao Z."/>
        </authorList>
    </citation>
    <scope>NUCLEOTIDE SEQUENCE [LARGE SCALE GENOMIC DNA]</scope>
    <source>
        <strain evidence="2">pht-3B</strain>
    </source>
</reference>
<dbReference type="eggNOG" id="ENOG502Z99M">
    <property type="taxonomic scope" value="Bacteria"/>
</dbReference>
<dbReference type="RefSeq" id="WP_008593692.1">
    <property type="nucleotide sequence ID" value="NZ_AMRM01000002.1"/>
</dbReference>
<dbReference type="InterPro" id="IPR045499">
    <property type="entry name" value="DUF6492"/>
</dbReference>
<keyword evidence="2" id="KW-1185">Reference proteome</keyword>
<evidence type="ECO:0000313" key="1">
    <source>
        <dbReference type="EMBL" id="EKF20562.1"/>
    </source>
</evidence>
<comment type="caution">
    <text evidence="1">The sequence shown here is derived from an EMBL/GenBank/DDBJ whole genome shotgun (WGS) entry which is preliminary data.</text>
</comment>
<evidence type="ECO:0000313" key="2">
    <source>
        <dbReference type="Proteomes" id="UP000006786"/>
    </source>
</evidence>
<gene>
    <name evidence="1" type="ORF">NA2_02219</name>
</gene>
<name>K2MT84_9HYPH</name>
<protein>
    <submittedName>
        <fullName evidence="1">Uncharacterized protein</fullName>
    </submittedName>
</protein>
<dbReference type="Proteomes" id="UP000006786">
    <property type="component" value="Unassembled WGS sequence"/>
</dbReference>
<dbReference type="EMBL" id="AMRM01000002">
    <property type="protein sequence ID" value="EKF20562.1"/>
    <property type="molecule type" value="Genomic_DNA"/>
</dbReference>
<proteinExistence type="predicted"/>
<dbReference type="AlphaFoldDB" id="K2MT84"/>
<sequence>MSGPATSPANALADATTMSAVIVTPSYSGDFERCRLLCESVDRFVTGHTRHVLLVAGHDVARFRALESERRIVIDERDLLPSWLHAVRDPVSLFRRHVWLSTRLAPLRGWHVQQLRRVAIAEKLEEEILVYCDSDVVFLKPFDCCTLARGDAVRLYRRDGALSAMHGTDHMNWSINAGFALGLPAGQASDHDYITTLIAWRRDAVLGMLARIEEKHRRHWVEAIAINRQFSECILYGRYVDEVLDGAGHFHDDRDLCRVYWSGPGLDEAGMRAFIDGMKPYQVAVGIQSFTGSNLDPLRALLG</sequence>
<organism evidence="1 2">
    <name type="scientific">Nitratireductor pacificus pht-3B</name>
    <dbReference type="NCBI Taxonomy" id="391937"/>
    <lineage>
        <taxon>Bacteria</taxon>
        <taxon>Pseudomonadati</taxon>
        <taxon>Pseudomonadota</taxon>
        <taxon>Alphaproteobacteria</taxon>
        <taxon>Hyphomicrobiales</taxon>
        <taxon>Phyllobacteriaceae</taxon>
        <taxon>Nitratireductor</taxon>
    </lineage>
</organism>
<dbReference type="STRING" id="391937.NA2_02219"/>
<accession>K2MT84</accession>
<dbReference type="PATRIC" id="fig|391937.3.peg.460"/>